<comment type="subcellular location">
    <subcellularLocation>
        <location evidence="1">Cell membrane</location>
        <topology evidence="1">Multi-pass membrane protein</topology>
    </subcellularLocation>
</comment>
<protein>
    <submittedName>
        <fullName evidence="7">Mechanosensitive ion channel protein MscS</fullName>
    </submittedName>
</protein>
<evidence type="ECO:0000313" key="8">
    <source>
        <dbReference type="Proteomes" id="UP000287394"/>
    </source>
</evidence>
<dbReference type="InterPro" id="IPR011066">
    <property type="entry name" value="MscS_channel_C_sf"/>
</dbReference>
<evidence type="ECO:0000256" key="6">
    <source>
        <dbReference type="ARBA" id="ARBA00023136"/>
    </source>
</evidence>
<dbReference type="InterPro" id="IPR045276">
    <property type="entry name" value="YbiO_bact"/>
</dbReference>
<dbReference type="Gene3D" id="3.30.70.100">
    <property type="match status" value="1"/>
</dbReference>
<dbReference type="InterPro" id="IPR049278">
    <property type="entry name" value="MS_channel_C"/>
</dbReference>
<evidence type="ECO:0000256" key="4">
    <source>
        <dbReference type="ARBA" id="ARBA00022692"/>
    </source>
</evidence>
<accession>A0A402CSC8</accession>
<dbReference type="AlphaFoldDB" id="A0A402CSC8"/>
<keyword evidence="4" id="KW-0812">Transmembrane</keyword>
<dbReference type="EMBL" id="AP025739">
    <property type="protein sequence ID" value="BDI31130.1"/>
    <property type="molecule type" value="Genomic_DNA"/>
</dbReference>
<dbReference type="Gene3D" id="2.30.30.60">
    <property type="match status" value="1"/>
</dbReference>
<dbReference type="InterPro" id="IPR023408">
    <property type="entry name" value="MscS_beta-dom_sf"/>
</dbReference>
<dbReference type="Proteomes" id="UP000287394">
    <property type="component" value="Chromosome"/>
</dbReference>
<evidence type="ECO:0000256" key="2">
    <source>
        <dbReference type="ARBA" id="ARBA00008017"/>
    </source>
</evidence>
<keyword evidence="8" id="KW-1185">Reference proteome</keyword>
<dbReference type="GO" id="GO:0005886">
    <property type="term" value="C:plasma membrane"/>
    <property type="evidence" value="ECO:0007669"/>
    <property type="project" value="UniProtKB-SubCell"/>
</dbReference>
<keyword evidence="3" id="KW-1003">Cell membrane</keyword>
<keyword evidence="5" id="KW-1133">Transmembrane helix</keyword>
<proteinExistence type="inferred from homology"/>
<evidence type="ECO:0000313" key="7">
    <source>
        <dbReference type="EMBL" id="BDI31130.1"/>
    </source>
</evidence>
<evidence type="ECO:0000256" key="5">
    <source>
        <dbReference type="ARBA" id="ARBA00022989"/>
    </source>
</evidence>
<organism evidence="7 8">
    <name type="scientific">Capsulimonas corticalis</name>
    <dbReference type="NCBI Taxonomy" id="2219043"/>
    <lineage>
        <taxon>Bacteria</taxon>
        <taxon>Bacillati</taxon>
        <taxon>Armatimonadota</taxon>
        <taxon>Armatimonadia</taxon>
        <taxon>Capsulimonadales</taxon>
        <taxon>Capsulimonadaceae</taxon>
        <taxon>Capsulimonas</taxon>
    </lineage>
</organism>
<dbReference type="SUPFAM" id="SSF82689">
    <property type="entry name" value="Mechanosensitive channel protein MscS (YggB), C-terminal domain"/>
    <property type="match status" value="1"/>
</dbReference>
<evidence type="ECO:0000256" key="1">
    <source>
        <dbReference type="ARBA" id="ARBA00004651"/>
    </source>
</evidence>
<dbReference type="OrthoDB" id="4638917at2"/>
<dbReference type="KEGG" id="ccot:CCAX7_31810"/>
<evidence type="ECO:0000256" key="3">
    <source>
        <dbReference type="ARBA" id="ARBA00022475"/>
    </source>
</evidence>
<name>A0A402CSC8_9BACT</name>
<dbReference type="PANTHER" id="PTHR30460:SF0">
    <property type="entry name" value="MODERATE CONDUCTANCE MECHANOSENSITIVE CHANNEL YBIO"/>
    <property type="match status" value="1"/>
</dbReference>
<comment type="similarity">
    <text evidence="2">Belongs to the MscS (TC 1.A.23) family.</text>
</comment>
<keyword evidence="6" id="KW-0472">Membrane</keyword>
<dbReference type="RefSeq" id="WP_119320303.1">
    <property type="nucleotide sequence ID" value="NZ_AP025739.1"/>
</dbReference>
<dbReference type="FunCoup" id="A0A402CSC8">
    <property type="interactions" value="25"/>
</dbReference>
<dbReference type="Pfam" id="PF21082">
    <property type="entry name" value="MS_channel_3rd"/>
    <property type="match status" value="1"/>
</dbReference>
<dbReference type="GO" id="GO:0008381">
    <property type="term" value="F:mechanosensitive monoatomic ion channel activity"/>
    <property type="evidence" value="ECO:0007669"/>
    <property type="project" value="InterPro"/>
</dbReference>
<dbReference type="InterPro" id="IPR006685">
    <property type="entry name" value="MscS_channel_2nd"/>
</dbReference>
<dbReference type="SUPFAM" id="SSF82861">
    <property type="entry name" value="Mechanosensitive channel protein MscS (YggB), transmembrane region"/>
    <property type="match status" value="1"/>
</dbReference>
<dbReference type="PANTHER" id="PTHR30460">
    <property type="entry name" value="MODERATE CONDUCTANCE MECHANOSENSITIVE CHANNEL YBIO"/>
    <property type="match status" value="1"/>
</dbReference>
<dbReference type="InterPro" id="IPR011014">
    <property type="entry name" value="MscS_channel_TM-2"/>
</dbReference>
<sequence length="287" mass="30687">MTSSSPKSIVSEFAKLFNPQFWDSFFITARDTAGHVVLILLVYALLRFTLRRLIGGVIVPMAAKTERTSSAAQAARVKTLAGLLNSIVSYLLMFVFGVMLLRAFNLDPLPLLTTASVAGLAVGFGAQKLVKDVISGFFILLENQYSVGDFVTIGSVTGVVETVGMRTTLVRDEVGKLYILSNGDITQVCNQSRGAVATFIEIGVAAATDIAKATEIIESAGADLMRERPDLDLKEAPKVQGLGAMDAAKITLRVTCLVDTPAHLTEAQLALRGLIYKRLGEASIAFA</sequence>
<dbReference type="Gene3D" id="1.10.287.1260">
    <property type="match status" value="1"/>
</dbReference>
<reference evidence="7 8" key="1">
    <citation type="journal article" date="2019" name="Int. J. Syst. Evol. Microbiol.">
        <title>Capsulimonas corticalis gen. nov., sp. nov., an aerobic capsulated bacterium, of a novel bacterial order, Capsulimonadales ord. nov., of the class Armatimonadia of the phylum Armatimonadetes.</title>
        <authorList>
            <person name="Li J."/>
            <person name="Kudo C."/>
            <person name="Tonouchi A."/>
        </authorList>
    </citation>
    <scope>NUCLEOTIDE SEQUENCE [LARGE SCALE GENOMIC DNA]</scope>
    <source>
        <strain evidence="7 8">AX-7</strain>
    </source>
</reference>
<dbReference type="InterPro" id="IPR010920">
    <property type="entry name" value="LSM_dom_sf"/>
</dbReference>
<dbReference type="Pfam" id="PF00924">
    <property type="entry name" value="MS_channel_2nd"/>
    <property type="match status" value="1"/>
</dbReference>
<gene>
    <name evidence="7" type="ORF">CCAX7_31810</name>
</gene>
<dbReference type="SUPFAM" id="SSF50182">
    <property type="entry name" value="Sm-like ribonucleoproteins"/>
    <property type="match status" value="1"/>
</dbReference>